<proteinExistence type="predicted"/>
<protein>
    <submittedName>
        <fullName evidence="1">Uncharacterized protein</fullName>
    </submittedName>
</protein>
<name>A0A1H8C8T4_9BACT</name>
<gene>
    <name evidence="1" type="ORF">SAMN04488505_10731</name>
</gene>
<organism evidence="1 2">
    <name type="scientific">Chitinophaga rupis</name>
    <dbReference type="NCBI Taxonomy" id="573321"/>
    <lineage>
        <taxon>Bacteria</taxon>
        <taxon>Pseudomonadati</taxon>
        <taxon>Bacteroidota</taxon>
        <taxon>Chitinophagia</taxon>
        <taxon>Chitinophagales</taxon>
        <taxon>Chitinophagaceae</taxon>
        <taxon>Chitinophaga</taxon>
    </lineage>
</organism>
<accession>A0A1H8C8T4</accession>
<sequence>MEATELPIVSPIISPGFLTVIVYCSRFLPDGNIIFDVAVPGSRQEANPKYLPNPQRFWL</sequence>
<dbReference type="EMBL" id="FOBB01000007">
    <property type="protein sequence ID" value="SEM91382.1"/>
    <property type="molecule type" value="Genomic_DNA"/>
</dbReference>
<dbReference type="Proteomes" id="UP000198984">
    <property type="component" value="Unassembled WGS sequence"/>
</dbReference>
<evidence type="ECO:0000313" key="2">
    <source>
        <dbReference type="Proteomes" id="UP000198984"/>
    </source>
</evidence>
<evidence type="ECO:0000313" key="1">
    <source>
        <dbReference type="EMBL" id="SEM91382.1"/>
    </source>
</evidence>
<dbReference type="AlphaFoldDB" id="A0A1H8C8T4"/>
<reference evidence="1 2" key="1">
    <citation type="submission" date="2016-10" db="EMBL/GenBank/DDBJ databases">
        <authorList>
            <person name="de Groot N.N."/>
        </authorList>
    </citation>
    <scope>NUCLEOTIDE SEQUENCE [LARGE SCALE GENOMIC DNA]</scope>
    <source>
        <strain evidence="1 2">DSM 21039</strain>
    </source>
</reference>
<keyword evidence="2" id="KW-1185">Reference proteome</keyword>